<proteinExistence type="predicted"/>
<reference evidence="2 3" key="1">
    <citation type="submission" date="2019-02" db="EMBL/GenBank/DDBJ databases">
        <title>Deep-cultivation of Planctomycetes and their phenomic and genomic characterization uncovers novel biology.</title>
        <authorList>
            <person name="Wiegand S."/>
            <person name="Jogler M."/>
            <person name="Boedeker C."/>
            <person name="Pinto D."/>
            <person name="Vollmers J."/>
            <person name="Rivas-Marin E."/>
            <person name="Kohn T."/>
            <person name="Peeters S.H."/>
            <person name="Heuer A."/>
            <person name="Rast P."/>
            <person name="Oberbeckmann S."/>
            <person name="Bunk B."/>
            <person name="Jeske O."/>
            <person name="Meyerdierks A."/>
            <person name="Storesund J.E."/>
            <person name="Kallscheuer N."/>
            <person name="Luecker S."/>
            <person name="Lage O.M."/>
            <person name="Pohl T."/>
            <person name="Merkel B.J."/>
            <person name="Hornburger P."/>
            <person name="Mueller R.-W."/>
            <person name="Bruemmer F."/>
            <person name="Labrenz M."/>
            <person name="Spormann A.M."/>
            <person name="Op Den Camp H."/>
            <person name="Overmann J."/>
            <person name="Amann R."/>
            <person name="Jetten M.S.M."/>
            <person name="Mascher T."/>
            <person name="Medema M.H."/>
            <person name="Devos D.P."/>
            <person name="Kaster A.-K."/>
            <person name="Ovreas L."/>
            <person name="Rohde M."/>
            <person name="Galperin M.Y."/>
            <person name="Jogler C."/>
        </authorList>
    </citation>
    <scope>NUCLEOTIDE SEQUENCE [LARGE SCALE GENOMIC DNA]</scope>
    <source>
        <strain evidence="2 3">Pla100</strain>
    </source>
</reference>
<dbReference type="RefSeq" id="WP_146576979.1">
    <property type="nucleotide sequence ID" value="NZ_SJPM01000002.1"/>
</dbReference>
<name>A0A5C6AQH1_9BACT</name>
<dbReference type="EMBL" id="SJPM01000002">
    <property type="protein sequence ID" value="TWU01737.1"/>
    <property type="molecule type" value="Genomic_DNA"/>
</dbReference>
<accession>A0A5C6AQH1</accession>
<feature type="region of interest" description="Disordered" evidence="1">
    <location>
        <begin position="89"/>
        <end position="113"/>
    </location>
</feature>
<protein>
    <submittedName>
        <fullName evidence="2">Uncharacterized protein</fullName>
    </submittedName>
</protein>
<dbReference type="OrthoDB" id="276639at2"/>
<gene>
    <name evidence="2" type="ORF">Pla100_14720</name>
</gene>
<dbReference type="AlphaFoldDB" id="A0A5C6AQH1"/>
<evidence type="ECO:0000313" key="3">
    <source>
        <dbReference type="Proteomes" id="UP000316213"/>
    </source>
</evidence>
<organism evidence="2 3">
    <name type="scientific">Neorhodopirellula pilleata</name>
    <dbReference type="NCBI Taxonomy" id="2714738"/>
    <lineage>
        <taxon>Bacteria</taxon>
        <taxon>Pseudomonadati</taxon>
        <taxon>Planctomycetota</taxon>
        <taxon>Planctomycetia</taxon>
        <taxon>Pirellulales</taxon>
        <taxon>Pirellulaceae</taxon>
        <taxon>Neorhodopirellula</taxon>
    </lineage>
</organism>
<comment type="caution">
    <text evidence="2">The sequence shown here is derived from an EMBL/GenBank/DDBJ whole genome shotgun (WGS) entry which is preliminary data.</text>
</comment>
<dbReference type="Proteomes" id="UP000316213">
    <property type="component" value="Unassembled WGS sequence"/>
</dbReference>
<sequence>MTPQIEATLSDLTTMYCKALATGEILDTERVDALVKNLSTNGWKRHSQDQAPLSTQIEERVKRQCPEPSMHRGAAIGGWMKQLDQAYANASRYEASSPADENQDQPMPPSTQG</sequence>
<keyword evidence="3" id="KW-1185">Reference proteome</keyword>
<evidence type="ECO:0000256" key="1">
    <source>
        <dbReference type="SAM" id="MobiDB-lite"/>
    </source>
</evidence>
<evidence type="ECO:0000313" key="2">
    <source>
        <dbReference type="EMBL" id="TWU01737.1"/>
    </source>
</evidence>